<dbReference type="Proteomes" id="UP000265663">
    <property type="component" value="Unassembled WGS sequence"/>
</dbReference>
<proteinExistence type="predicted"/>
<organism evidence="1 2">
    <name type="scientific">Pyrenophora seminiperda CCB06</name>
    <dbReference type="NCBI Taxonomy" id="1302712"/>
    <lineage>
        <taxon>Eukaryota</taxon>
        <taxon>Fungi</taxon>
        <taxon>Dikarya</taxon>
        <taxon>Ascomycota</taxon>
        <taxon>Pezizomycotina</taxon>
        <taxon>Dothideomycetes</taxon>
        <taxon>Pleosporomycetidae</taxon>
        <taxon>Pleosporales</taxon>
        <taxon>Pleosporineae</taxon>
        <taxon>Pleosporaceae</taxon>
        <taxon>Pyrenophora</taxon>
    </lineage>
</organism>
<evidence type="ECO:0000313" key="2">
    <source>
        <dbReference type="Proteomes" id="UP000265663"/>
    </source>
</evidence>
<evidence type="ECO:0000313" key="1">
    <source>
        <dbReference type="EMBL" id="RMZ68557.1"/>
    </source>
</evidence>
<protein>
    <submittedName>
        <fullName evidence="1">Uncharacterized protein</fullName>
    </submittedName>
</protein>
<dbReference type="AlphaFoldDB" id="A0A3M7M220"/>
<gene>
    <name evidence="1" type="ORF">GMOD_00008275</name>
</gene>
<reference evidence="1 2" key="1">
    <citation type="journal article" date="2014" name="PLoS ONE">
        <title>De novo Genome Assembly of the Fungal Plant Pathogen Pyrenophora semeniperda.</title>
        <authorList>
            <person name="Soliai M.M."/>
            <person name="Meyer S.E."/>
            <person name="Udall J.A."/>
            <person name="Elzinga D.E."/>
            <person name="Hermansen R.A."/>
            <person name="Bodily P.M."/>
            <person name="Hart A.A."/>
            <person name="Coleman C.E."/>
        </authorList>
    </citation>
    <scope>NUCLEOTIDE SEQUENCE [LARGE SCALE GENOMIC DNA]</scope>
    <source>
        <strain evidence="1 2">CCB06</strain>
        <tissue evidence="1">Mycelium</tissue>
    </source>
</reference>
<sequence>MPQHPHLPGRAPDRLEEAVLLCQPVEAVVGLAHGAYETADGVDLVVARVAAVLVNLANAQLDRGVVLGPDDASGGRLERN</sequence>
<accession>A0A3M7M220</accession>
<name>A0A3M7M220_9PLEO</name>
<keyword evidence="2" id="KW-1185">Reference proteome</keyword>
<dbReference type="EMBL" id="KE747816">
    <property type="protein sequence ID" value="RMZ68557.1"/>
    <property type="molecule type" value="Genomic_DNA"/>
</dbReference>